<accession>T1JL49</accession>
<reference evidence="3" key="1">
    <citation type="submission" date="2011-05" db="EMBL/GenBank/DDBJ databases">
        <authorList>
            <person name="Richards S.R."/>
            <person name="Qu J."/>
            <person name="Jiang H."/>
            <person name="Jhangiani S.N."/>
            <person name="Agravi P."/>
            <person name="Goodspeed R."/>
            <person name="Gross S."/>
            <person name="Mandapat C."/>
            <person name="Jackson L."/>
            <person name="Mathew T."/>
            <person name="Pu L."/>
            <person name="Thornton R."/>
            <person name="Saada N."/>
            <person name="Wilczek-Boney K.B."/>
            <person name="Lee S."/>
            <person name="Kovar C."/>
            <person name="Wu Y."/>
            <person name="Scherer S.E."/>
            <person name="Worley K.C."/>
            <person name="Muzny D.M."/>
            <person name="Gibbs R."/>
        </authorList>
    </citation>
    <scope>NUCLEOTIDE SEQUENCE</scope>
    <source>
        <strain evidence="3">Brora</strain>
    </source>
</reference>
<dbReference type="Pfam" id="PF11540">
    <property type="entry name" value="Dynein_IC2"/>
    <property type="match status" value="1"/>
</dbReference>
<evidence type="ECO:0000313" key="2">
    <source>
        <dbReference type="EnsemblMetazoa" id="SMAR014579-PA"/>
    </source>
</evidence>
<feature type="region of interest" description="Disordered" evidence="1">
    <location>
        <begin position="1"/>
        <end position="53"/>
    </location>
</feature>
<dbReference type="EMBL" id="JH431567">
    <property type="status" value="NOT_ANNOTATED_CDS"/>
    <property type="molecule type" value="Genomic_DNA"/>
</dbReference>
<organism evidence="2 3">
    <name type="scientific">Strigamia maritima</name>
    <name type="common">European centipede</name>
    <name type="synonym">Geophilus maritimus</name>
    <dbReference type="NCBI Taxonomy" id="126957"/>
    <lineage>
        <taxon>Eukaryota</taxon>
        <taxon>Metazoa</taxon>
        <taxon>Ecdysozoa</taxon>
        <taxon>Arthropoda</taxon>
        <taxon>Myriapoda</taxon>
        <taxon>Chilopoda</taxon>
        <taxon>Pleurostigmophora</taxon>
        <taxon>Geophilomorpha</taxon>
        <taxon>Linotaeniidae</taxon>
        <taxon>Strigamia</taxon>
    </lineage>
</organism>
<keyword evidence="3" id="KW-1185">Reference proteome</keyword>
<dbReference type="AlphaFoldDB" id="T1JL49"/>
<dbReference type="GO" id="GO:0007018">
    <property type="term" value="P:microtubule-based movement"/>
    <property type="evidence" value="ECO:0007669"/>
    <property type="project" value="InterPro"/>
</dbReference>
<dbReference type="EnsemblMetazoa" id="SMAR014579-RA">
    <property type="protein sequence ID" value="SMAR014579-PA"/>
    <property type="gene ID" value="SMAR014579"/>
</dbReference>
<reference evidence="2" key="2">
    <citation type="submission" date="2015-02" db="UniProtKB">
        <authorList>
            <consortium name="EnsemblMetazoa"/>
        </authorList>
    </citation>
    <scope>IDENTIFICATION</scope>
</reference>
<dbReference type="Proteomes" id="UP000014500">
    <property type="component" value="Unassembled WGS sequence"/>
</dbReference>
<proteinExistence type="predicted"/>
<protein>
    <submittedName>
        <fullName evidence="2">Uncharacterized protein</fullName>
    </submittedName>
</protein>
<name>T1JL49_STRMM</name>
<dbReference type="HOGENOM" id="CLU_1436117_0_0_1"/>
<dbReference type="InterPro" id="IPR025956">
    <property type="entry name" value="DYNC1I1/DYNC1I2"/>
</dbReference>
<evidence type="ECO:0000256" key="1">
    <source>
        <dbReference type="SAM" id="MobiDB-lite"/>
    </source>
</evidence>
<dbReference type="GO" id="GO:0005868">
    <property type="term" value="C:cytoplasmic dynein complex"/>
    <property type="evidence" value="ECO:0007669"/>
    <property type="project" value="InterPro"/>
</dbReference>
<dbReference type="OMA" id="STHLDSY"/>
<evidence type="ECO:0000313" key="3">
    <source>
        <dbReference type="Proteomes" id="UP000014500"/>
    </source>
</evidence>
<sequence length="189" mass="21092">MSDRNQIRSELERKKKKLQEMKEDKERKAREKAQKEAEDAATRHAGREGRDIRQETDDMLSSLGIAPPSEVASLLSTMSSTSASELNSISSSDLTLIPSNTTQVRSTGKRMPTLSVISVQATDIPPKEQISYNKQTQTTGQNNLEREALGKLYVKRVSFLLLEKDLMLHHRVRNMIGGGPGKLKIAMDV</sequence>